<dbReference type="InterPro" id="IPR017441">
    <property type="entry name" value="Protein_kinase_ATP_BS"/>
</dbReference>
<dbReference type="PROSITE" id="PS00108">
    <property type="entry name" value="PROTEIN_KINASE_ST"/>
    <property type="match status" value="1"/>
</dbReference>
<dbReference type="Pfam" id="PF00027">
    <property type="entry name" value="cNMP_binding"/>
    <property type="match status" value="1"/>
</dbReference>
<dbReference type="GO" id="GO:0004674">
    <property type="term" value="F:protein serine/threonine kinase activity"/>
    <property type="evidence" value="ECO:0007669"/>
    <property type="project" value="TreeGrafter"/>
</dbReference>
<keyword evidence="3 7" id="KW-0547">Nucleotide-binding</keyword>
<dbReference type="InterPro" id="IPR000595">
    <property type="entry name" value="cNMP-bd_dom"/>
</dbReference>
<dbReference type="Gene3D" id="3.30.200.20">
    <property type="entry name" value="Phosphorylase Kinase, domain 1"/>
    <property type="match status" value="1"/>
</dbReference>
<accession>A0A923M8Y1</accession>
<dbReference type="InterPro" id="IPR008271">
    <property type="entry name" value="Ser/Thr_kinase_AS"/>
</dbReference>
<dbReference type="SUPFAM" id="SSF51206">
    <property type="entry name" value="cAMP-binding domain-like"/>
    <property type="match status" value="1"/>
</dbReference>
<name>A0A923M8Y1_9BURK</name>
<evidence type="ECO:0000259" key="9">
    <source>
        <dbReference type="PROSITE" id="PS50042"/>
    </source>
</evidence>
<dbReference type="AlphaFoldDB" id="A0A923M8Y1"/>
<evidence type="ECO:0000256" key="2">
    <source>
        <dbReference type="ARBA" id="ARBA00022679"/>
    </source>
</evidence>
<dbReference type="Proteomes" id="UP000596827">
    <property type="component" value="Unassembled WGS sequence"/>
</dbReference>
<gene>
    <name evidence="10" type="ORF">H8R02_16115</name>
</gene>
<keyword evidence="1" id="KW-0140">cGMP</keyword>
<sequence length="440" mass="48873">MTQPPATIGKYAVVRELGRGASSTVYLGDDPFNKRKVAIKRIHPHLIADERQGVRYRRLLRKEATMAGQLRHPHIVSVYDADVEAEAPYIVLEYVPGAPLSHFTSAASLLPVGQVLDICYTCCSAMEYAHTRGLVHRDLKPANILMDANGDVKLTDFGTALQVKSDSTQTLGLVGSPMYMAPEQVREQPCTNRSDMFSLAVTVYELLTGRRPFEGDSEYATLYKISNDEPTPPSMLRPGLPEGIDDVLMLALSKRPEHRFAQWMDFAEAVLAVKREVRGVSAEHRDGERFAQMRKLPFFAEFPDQVLWEALRLGVVGMHPRGYMLMEEGAAGDSFYVLIEGRVAVVRKGWKVAQLDAGVTLGEMSYLRKSDRRRTATAVAETPVVVLEIRNEALRKASEDLQLAFDKAFIDLLLNRLITTTEKLGSGDSDGLVVGGDSRY</sequence>
<dbReference type="PROSITE" id="PS50011">
    <property type="entry name" value="PROTEIN_KINASE_DOM"/>
    <property type="match status" value="1"/>
</dbReference>
<evidence type="ECO:0000313" key="10">
    <source>
        <dbReference type="EMBL" id="MBC5765993.1"/>
    </source>
</evidence>
<dbReference type="InterPro" id="IPR014710">
    <property type="entry name" value="RmlC-like_jellyroll"/>
</dbReference>
<reference evidence="10" key="1">
    <citation type="submission" date="2020-08" db="EMBL/GenBank/DDBJ databases">
        <title>Ramlibacter sp. GTP1 16S ribosomal RNA gene genome sequencing and assembly.</title>
        <authorList>
            <person name="Kang M."/>
        </authorList>
    </citation>
    <scope>NUCLEOTIDE SEQUENCE</scope>
    <source>
        <strain evidence="10">GTP1</strain>
    </source>
</reference>
<feature type="binding site" evidence="7">
    <location>
        <position position="40"/>
    </location>
    <ligand>
        <name>ATP</name>
        <dbReference type="ChEBI" id="CHEBI:30616"/>
    </ligand>
</feature>
<dbReference type="PANTHER" id="PTHR43289">
    <property type="entry name" value="MITOGEN-ACTIVATED PROTEIN KINASE KINASE KINASE 20-RELATED"/>
    <property type="match status" value="1"/>
</dbReference>
<evidence type="ECO:0000313" key="11">
    <source>
        <dbReference type="Proteomes" id="UP000596827"/>
    </source>
</evidence>
<evidence type="ECO:0000256" key="4">
    <source>
        <dbReference type="ARBA" id="ARBA00022777"/>
    </source>
</evidence>
<keyword evidence="5 7" id="KW-0067">ATP-binding</keyword>
<dbReference type="Pfam" id="PF00069">
    <property type="entry name" value="Pkinase"/>
    <property type="match status" value="1"/>
</dbReference>
<dbReference type="CDD" id="cd00038">
    <property type="entry name" value="CAP_ED"/>
    <property type="match status" value="1"/>
</dbReference>
<dbReference type="CDD" id="cd14014">
    <property type="entry name" value="STKc_PknB_like"/>
    <property type="match status" value="1"/>
</dbReference>
<evidence type="ECO:0000256" key="6">
    <source>
        <dbReference type="ARBA" id="ARBA00022992"/>
    </source>
</evidence>
<comment type="caution">
    <text evidence="10">The sequence shown here is derived from an EMBL/GenBank/DDBJ whole genome shotgun (WGS) entry which is preliminary data.</text>
</comment>
<evidence type="ECO:0000256" key="1">
    <source>
        <dbReference type="ARBA" id="ARBA00022535"/>
    </source>
</evidence>
<evidence type="ECO:0000256" key="5">
    <source>
        <dbReference type="ARBA" id="ARBA00022840"/>
    </source>
</evidence>
<evidence type="ECO:0000259" key="8">
    <source>
        <dbReference type="PROSITE" id="PS50011"/>
    </source>
</evidence>
<evidence type="ECO:0000256" key="7">
    <source>
        <dbReference type="PROSITE-ProRule" id="PRU10141"/>
    </source>
</evidence>
<dbReference type="GO" id="GO:0030553">
    <property type="term" value="F:cGMP binding"/>
    <property type="evidence" value="ECO:0007669"/>
    <property type="project" value="UniProtKB-KW"/>
</dbReference>
<dbReference type="InterPro" id="IPR018490">
    <property type="entry name" value="cNMP-bd_dom_sf"/>
</dbReference>
<keyword evidence="6" id="KW-0142">cGMP-binding</keyword>
<dbReference type="GO" id="GO:0005524">
    <property type="term" value="F:ATP binding"/>
    <property type="evidence" value="ECO:0007669"/>
    <property type="project" value="UniProtKB-UniRule"/>
</dbReference>
<dbReference type="PROSITE" id="PS50042">
    <property type="entry name" value="CNMP_BINDING_3"/>
    <property type="match status" value="1"/>
</dbReference>
<dbReference type="InterPro" id="IPR011009">
    <property type="entry name" value="Kinase-like_dom_sf"/>
</dbReference>
<dbReference type="EMBL" id="JACORU010000005">
    <property type="protein sequence ID" value="MBC5765993.1"/>
    <property type="molecule type" value="Genomic_DNA"/>
</dbReference>
<keyword evidence="2" id="KW-0808">Transferase</keyword>
<organism evidence="10 11">
    <name type="scientific">Ramlibacter albus</name>
    <dbReference type="NCBI Taxonomy" id="2079448"/>
    <lineage>
        <taxon>Bacteria</taxon>
        <taxon>Pseudomonadati</taxon>
        <taxon>Pseudomonadota</taxon>
        <taxon>Betaproteobacteria</taxon>
        <taxon>Burkholderiales</taxon>
        <taxon>Comamonadaceae</taxon>
        <taxon>Ramlibacter</taxon>
    </lineage>
</organism>
<dbReference type="PROSITE" id="PS00107">
    <property type="entry name" value="PROTEIN_KINASE_ATP"/>
    <property type="match status" value="1"/>
</dbReference>
<dbReference type="SMART" id="SM00100">
    <property type="entry name" value="cNMP"/>
    <property type="match status" value="1"/>
</dbReference>
<dbReference type="Gene3D" id="2.60.120.10">
    <property type="entry name" value="Jelly Rolls"/>
    <property type="match status" value="1"/>
</dbReference>
<dbReference type="SMART" id="SM00220">
    <property type="entry name" value="S_TKc"/>
    <property type="match status" value="1"/>
</dbReference>
<dbReference type="SUPFAM" id="SSF56112">
    <property type="entry name" value="Protein kinase-like (PK-like)"/>
    <property type="match status" value="1"/>
</dbReference>
<keyword evidence="4 10" id="KW-0418">Kinase</keyword>
<evidence type="ECO:0000256" key="3">
    <source>
        <dbReference type="ARBA" id="ARBA00022741"/>
    </source>
</evidence>
<dbReference type="InterPro" id="IPR000719">
    <property type="entry name" value="Prot_kinase_dom"/>
</dbReference>
<keyword evidence="11" id="KW-1185">Reference proteome</keyword>
<proteinExistence type="predicted"/>
<feature type="domain" description="Protein kinase" evidence="8">
    <location>
        <begin position="11"/>
        <end position="271"/>
    </location>
</feature>
<protein>
    <submittedName>
        <fullName evidence="10">Protein kinase</fullName>
    </submittedName>
</protein>
<dbReference type="RefSeq" id="WP_187082456.1">
    <property type="nucleotide sequence ID" value="NZ_JACORU010000005.1"/>
</dbReference>
<feature type="domain" description="Cyclic nucleotide-binding" evidence="9">
    <location>
        <begin position="298"/>
        <end position="396"/>
    </location>
</feature>
<dbReference type="PANTHER" id="PTHR43289:SF6">
    <property type="entry name" value="SERINE_THREONINE-PROTEIN KINASE NEKL-3"/>
    <property type="match status" value="1"/>
</dbReference>
<dbReference type="Gene3D" id="1.10.510.10">
    <property type="entry name" value="Transferase(Phosphotransferase) domain 1"/>
    <property type="match status" value="1"/>
</dbReference>